<evidence type="ECO:0000313" key="3">
    <source>
        <dbReference type="EMBL" id="MXY34442.1"/>
    </source>
</evidence>
<gene>
    <name evidence="3" type="ORF">F4Y60_10245</name>
</gene>
<sequence>MNLDDIVGRMNEERVRAEQRREKLAGELRAVEEGIGRIDVAMAEIEKASRPRRGRRPGTRAATAPAP</sequence>
<accession>A0A6B0Y322</accession>
<protein>
    <submittedName>
        <fullName evidence="3">Uncharacterized protein</fullName>
    </submittedName>
</protein>
<evidence type="ECO:0000256" key="1">
    <source>
        <dbReference type="SAM" id="Coils"/>
    </source>
</evidence>
<dbReference type="AlphaFoldDB" id="A0A6B0Y322"/>
<name>A0A6B0Y322_9RHOB</name>
<comment type="caution">
    <text evidence="3">The sequence shown here is derived from an EMBL/GenBank/DDBJ whole genome shotgun (WGS) entry which is preliminary data.</text>
</comment>
<feature type="non-terminal residue" evidence="3">
    <location>
        <position position="67"/>
    </location>
</feature>
<feature type="coiled-coil region" evidence="1">
    <location>
        <begin position="7"/>
        <end position="34"/>
    </location>
</feature>
<feature type="region of interest" description="Disordered" evidence="2">
    <location>
        <begin position="46"/>
        <end position="67"/>
    </location>
</feature>
<dbReference type="EMBL" id="VXRY01000412">
    <property type="protein sequence ID" value="MXY34442.1"/>
    <property type="molecule type" value="Genomic_DNA"/>
</dbReference>
<proteinExistence type="predicted"/>
<evidence type="ECO:0000256" key="2">
    <source>
        <dbReference type="SAM" id="MobiDB-lite"/>
    </source>
</evidence>
<organism evidence="3">
    <name type="scientific">Boseongicola sp. SB0664_bin_43</name>
    <dbReference type="NCBI Taxonomy" id="2604844"/>
    <lineage>
        <taxon>Bacteria</taxon>
        <taxon>Pseudomonadati</taxon>
        <taxon>Pseudomonadota</taxon>
        <taxon>Alphaproteobacteria</taxon>
        <taxon>Rhodobacterales</taxon>
        <taxon>Paracoccaceae</taxon>
        <taxon>Boseongicola</taxon>
    </lineage>
</organism>
<reference evidence="3" key="1">
    <citation type="submission" date="2019-09" db="EMBL/GenBank/DDBJ databases">
        <title>Characterisation of the sponge microbiome using genome-centric metagenomics.</title>
        <authorList>
            <person name="Engelberts J.P."/>
            <person name="Robbins S.J."/>
            <person name="De Goeij J.M."/>
            <person name="Aranda M."/>
            <person name="Bell S.C."/>
            <person name="Webster N.S."/>
        </authorList>
    </citation>
    <scope>NUCLEOTIDE SEQUENCE</scope>
    <source>
        <strain evidence="3">SB0664_bin_43</strain>
    </source>
</reference>
<keyword evidence="1" id="KW-0175">Coiled coil</keyword>